<accession>A0A4P9XS86</accession>
<sequence length="134" mass="15503">MPVLDQKEYFGSTETVIGDKYIVLLASEIHSHNTVQFVYIWDLAGQDAGRKFSTDMVFLHIESMRGEWLVLCQNYGKPKSTAYIYDLREPTAPISIKEECHIYEVVYRNDTEPAVYGITIEELHRSKPNSVFKH</sequence>
<proteinExistence type="predicted"/>
<protein>
    <submittedName>
        <fullName evidence="1">Uncharacterized protein</fullName>
    </submittedName>
</protein>
<evidence type="ECO:0000313" key="2">
    <source>
        <dbReference type="Proteomes" id="UP000271241"/>
    </source>
</evidence>
<keyword evidence="2" id="KW-1185">Reference proteome</keyword>
<dbReference type="AlphaFoldDB" id="A0A4P9XS86"/>
<name>A0A4P9XS86_9FUNG</name>
<organism evidence="1 2">
    <name type="scientific">Thamnocephalis sphaerospora</name>
    <dbReference type="NCBI Taxonomy" id="78915"/>
    <lineage>
        <taxon>Eukaryota</taxon>
        <taxon>Fungi</taxon>
        <taxon>Fungi incertae sedis</taxon>
        <taxon>Zoopagomycota</taxon>
        <taxon>Zoopagomycotina</taxon>
        <taxon>Zoopagomycetes</taxon>
        <taxon>Zoopagales</taxon>
        <taxon>Sigmoideomycetaceae</taxon>
        <taxon>Thamnocephalis</taxon>
    </lineage>
</organism>
<dbReference type="EMBL" id="KZ992625">
    <property type="protein sequence ID" value="RKP08210.1"/>
    <property type="molecule type" value="Genomic_DNA"/>
</dbReference>
<reference evidence="2" key="1">
    <citation type="journal article" date="2018" name="Nat. Microbiol.">
        <title>Leveraging single-cell genomics to expand the fungal tree of life.</title>
        <authorList>
            <person name="Ahrendt S.R."/>
            <person name="Quandt C.A."/>
            <person name="Ciobanu D."/>
            <person name="Clum A."/>
            <person name="Salamov A."/>
            <person name="Andreopoulos B."/>
            <person name="Cheng J.F."/>
            <person name="Woyke T."/>
            <person name="Pelin A."/>
            <person name="Henrissat B."/>
            <person name="Reynolds N.K."/>
            <person name="Benny G.L."/>
            <person name="Smith M.E."/>
            <person name="James T.Y."/>
            <person name="Grigoriev I.V."/>
        </authorList>
    </citation>
    <scope>NUCLEOTIDE SEQUENCE [LARGE SCALE GENOMIC DNA]</scope>
    <source>
        <strain evidence="2">RSA 1356</strain>
    </source>
</reference>
<gene>
    <name evidence="1" type="ORF">THASP1DRAFT_29974</name>
</gene>
<dbReference type="Proteomes" id="UP000271241">
    <property type="component" value="Unassembled WGS sequence"/>
</dbReference>
<evidence type="ECO:0000313" key="1">
    <source>
        <dbReference type="EMBL" id="RKP08210.1"/>
    </source>
</evidence>